<dbReference type="RefSeq" id="WP_386088177.1">
    <property type="nucleotide sequence ID" value="NZ_JBHRXN010000009.1"/>
</dbReference>
<dbReference type="InterPro" id="IPR014729">
    <property type="entry name" value="Rossmann-like_a/b/a_fold"/>
</dbReference>
<dbReference type="PANTHER" id="PTHR43153">
    <property type="entry name" value="ELECTRON TRANSFER FLAVOPROTEIN ALPHA"/>
    <property type="match status" value="1"/>
</dbReference>
<dbReference type="PANTHER" id="PTHR43153:SF1">
    <property type="entry name" value="ELECTRON TRANSFER FLAVOPROTEIN SUBUNIT ALPHA, MITOCHONDRIAL"/>
    <property type="match status" value="1"/>
</dbReference>
<dbReference type="SUPFAM" id="SSF52402">
    <property type="entry name" value="Adenine nucleotide alpha hydrolases-like"/>
    <property type="match status" value="1"/>
</dbReference>
<reference evidence="6" key="1">
    <citation type="journal article" date="2019" name="Int. J. Syst. Evol. Microbiol.">
        <title>The Global Catalogue of Microorganisms (GCM) 10K type strain sequencing project: providing services to taxonomists for standard genome sequencing and annotation.</title>
        <authorList>
            <consortium name="The Broad Institute Genomics Platform"/>
            <consortium name="The Broad Institute Genome Sequencing Center for Infectious Disease"/>
            <person name="Wu L."/>
            <person name="Ma J."/>
        </authorList>
    </citation>
    <scope>NUCLEOTIDE SEQUENCE [LARGE SCALE GENOMIC DNA]</scope>
    <source>
        <strain evidence="6">KCTC 42742</strain>
    </source>
</reference>
<organism evidence="5 6">
    <name type="scientific">Vogesella facilis</name>
    <dbReference type="NCBI Taxonomy" id="1655232"/>
    <lineage>
        <taxon>Bacteria</taxon>
        <taxon>Pseudomonadati</taxon>
        <taxon>Pseudomonadota</taxon>
        <taxon>Betaproteobacteria</taxon>
        <taxon>Neisseriales</taxon>
        <taxon>Chromobacteriaceae</taxon>
        <taxon>Vogesella</taxon>
    </lineage>
</organism>
<feature type="region of interest" description="Disordered" evidence="3">
    <location>
        <begin position="34"/>
        <end position="54"/>
    </location>
</feature>
<name>A0ABV7RFL3_9NEIS</name>
<feature type="domain" description="Electron transfer flavoprotein alpha/beta-subunit N-terminal" evidence="4">
    <location>
        <begin position="60"/>
        <end position="233"/>
    </location>
</feature>
<keyword evidence="2" id="KW-0813">Transport</keyword>
<dbReference type="Proteomes" id="UP001595741">
    <property type="component" value="Unassembled WGS sequence"/>
</dbReference>
<dbReference type="PIRSF" id="PIRSF000089">
    <property type="entry name" value="Electra_flavoP_a"/>
    <property type="match status" value="1"/>
</dbReference>
<dbReference type="InterPro" id="IPR014730">
    <property type="entry name" value="ETF_a/b_N"/>
</dbReference>
<evidence type="ECO:0000256" key="2">
    <source>
        <dbReference type="ARBA" id="ARBA00022982"/>
    </source>
</evidence>
<sequence length="378" mass="39489">MFNNSAIPRIDPRRPYVIGPSGLKRIVLGEEVGSRDVQQQAHGHGQTKPLRSNGPFQRRSLVVIHTDRGALDEAARETLAAAAILASAETEVLALLFGGNADSVAAAGEAGADRVLLAEDAGYTPQRKLALLAELWQREAPSQLCLPDRGADADLGRRFASRQRLAVACDVIEVVPGREVRSLAPAGQFAVQPLPPVLLLARKAADARLPFRGLGVDGGALALPPASEQVRDLGSSSCPASQLALEEADLIVSAGNGVQDTAGLRRLAEHMGAAVGASRVAVDDGRFAREQQVGATGKTVQASAYLAFGISGAVQHLQGIKECRHVIAVNLDAAAPIVKRADLTLVEDCQALITALNQLLAAERAGGERAANPVLETA</sequence>
<evidence type="ECO:0000259" key="4">
    <source>
        <dbReference type="SMART" id="SM00893"/>
    </source>
</evidence>
<comment type="caution">
    <text evidence="5">The sequence shown here is derived from an EMBL/GenBank/DDBJ whole genome shotgun (WGS) entry which is preliminary data.</text>
</comment>
<dbReference type="Pfam" id="PF01012">
    <property type="entry name" value="ETF"/>
    <property type="match status" value="1"/>
</dbReference>
<dbReference type="Gene3D" id="3.40.50.620">
    <property type="entry name" value="HUPs"/>
    <property type="match status" value="1"/>
</dbReference>
<accession>A0ABV7RFL3</accession>
<dbReference type="SUPFAM" id="SSF52467">
    <property type="entry name" value="DHS-like NAD/FAD-binding domain"/>
    <property type="match status" value="1"/>
</dbReference>
<gene>
    <name evidence="5" type="ORF">ACFOLG_02910</name>
</gene>
<dbReference type="Gene3D" id="3.40.50.1220">
    <property type="entry name" value="TPP-binding domain"/>
    <property type="match status" value="1"/>
</dbReference>
<dbReference type="SMART" id="SM00893">
    <property type="entry name" value="ETF"/>
    <property type="match status" value="1"/>
</dbReference>
<keyword evidence="6" id="KW-1185">Reference proteome</keyword>
<comment type="similarity">
    <text evidence="1">Belongs to the ETF alpha-subunit/FixB family.</text>
</comment>
<keyword evidence="2" id="KW-0249">Electron transport</keyword>
<evidence type="ECO:0000256" key="1">
    <source>
        <dbReference type="ARBA" id="ARBA00005817"/>
    </source>
</evidence>
<dbReference type="InterPro" id="IPR014731">
    <property type="entry name" value="ETF_asu_C"/>
</dbReference>
<evidence type="ECO:0000313" key="6">
    <source>
        <dbReference type="Proteomes" id="UP001595741"/>
    </source>
</evidence>
<protein>
    <submittedName>
        <fullName evidence="5">Electron transfer flavoprotein subunit alpha/FixB family protein</fullName>
    </submittedName>
</protein>
<evidence type="ECO:0000256" key="3">
    <source>
        <dbReference type="SAM" id="MobiDB-lite"/>
    </source>
</evidence>
<dbReference type="EMBL" id="JBHRXN010000009">
    <property type="protein sequence ID" value="MFC3531121.1"/>
    <property type="molecule type" value="Genomic_DNA"/>
</dbReference>
<evidence type="ECO:0000313" key="5">
    <source>
        <dbReference type="EMBL" id="MFC3531121.1"/>
    </source>
</evidence>
<dbReference type="InterPro" id="IPR001308">
    <property type="entry name" value="ETF_a/FixB"/>
</dbReference>
<dbReference type="Pfam" id="PF00766">
    <property type="entry name" value="ETF_alpha"/>
    <property type="match status" value="1"/>
</dbReference>
<proteinExistence type="inferred from homology"/>
<dbReference type="InterPro" id="IPR029035">
    <property type="entry name" value="DHS-like_NAD/FAD-binding_dom"/>
</dbReference>